<protein>
    <submittedName>
        <fullName evidence="2">Uncharacterized protein</fullName>
    </submittedName>
</protein>
<keyword evidence="3" id="KW-1185">Reference proteome</keyword>
<evidence type="ECO:0000313" key="2">
    <source>
        <dbReference type="EMBL" id="KAH3818600.1"/>
    </source>
</evidence>
<reference evidence="2" key="1">
    <citation type="journal article" date="2019" name="bioRxiv">
        <title>The Genome of the Zebra Mussel, Dreissena polymorpha: A Resource for Invasive Species Research.</title>
        <authorList>
            <person name="McCartney M.A."/>
            <person name="Auch B."/>
            <person name="Kono T."/>
            <person name="Mallez S."/>
            <person name="Zhang Y."/>
            <person name="Obille A."/>
            <person name="Becker A."/>
            <person name="Abrahante J.E."/>
            <person name="Garbe J."/>
            <person name="Badalamenti J.P."/>
            <person name="Herman A."/>
            <person name="Mangelson H."/>
            <person name="Liachko I."/>
            <person name="Sullivan S."/>
            <person name="Sone E.D."/>
            <person name="Koren S."/>
            <person name="Silverstein K.A.T."/>
            <person name="Beckman K.B."/>
            <person name="Gohl D.M."/>
        </authorList>
    </citation>
    <scope>NUCLEOTIDE SEQUENCE</scope>
    <source>
        <strain evidence="2">Duluth1</strain>
        <tissue evidence="2">Whole animal</tissue>
    </source>
</reference>
<dbReference type="AlphaFoldDB" id="A0A9D4JNF7"/>
<dbReference type="EMBL" id="JAIWYP010000005">
    <property type="protein sequence ID" value="KAH3818600.1"/>
    <property type="molecule type" value="Genomic_DNA"/>
</dbReference>
<comment type="caution">
    <text evidence="2">The sequence shown here is derived from an EMBL/GenBank/DDBJ whole genome shotgun (WGS) entry which is preliminary data.</text>
</comment>
<evidence type="ECO:0000313" key="3">
    <source>
        <dbReference type="Proteomes" id="UP000828390"/>
    </source>
</evidence>
<sequence length="64" mass="7605">MTEDARQKRTRRFLNDYGKNINTVSTDGTRTVQRTPTAGKKPHQRIKEKERKRKDPEHQVLKDN</sequence>
<feature type="compositionally biased region" description="Polar residues" evidence="1">
    <location>
        <begin position="20"/>
        <end position="36"/>
    </location>
</feature>
<reference evidence="2" key="2">
    <citation type="submission" date="2020-11" db="EMBL/GenBank/DDBJ databases">
        <authorList>
            <person name="McCartney M.A."/>
            <person name="Auch B."/>
            <person name="Kono T."/>
            <person name="Mallez S."/>
            <person name="Becker A."/>
            <person name="Gohl D.M."/>
            <person name="Silverstein K.A.T."/>
            <person name="Koren S."/>
            <person name="Bechman K.B."/>
            <person name="Herman A."/>
            <person name="Abrahante J.E."/>
            <person name="Garbe J."/>
        </authorList>
    </citation>
    <scope>NUCLEOTIDE SEQUENCE</scope>
    <source>
        <strain evidence="2">Duluth1</strain>
        <tissue evidence="2">Whole animal</tissue>
    </source>
</reference>
<name>A0A9D4JNF7_DREPO</name>
<gene>
    <name evidence="2" type="ORF">DPMN_120322</name>
</gene>
<evidence type="ECO:0000256" key="1">
    <source>
        <dbReference type="SAM" id="MobiDB-lite"/>
    </source>
</evidence>
<organism evidence="2 3">
    <name type="scientific">Dreissena polymorpha</name>
    <name type="common">Zebra mussel</name>
    <name type="synonym">Mytilus polymorpha</name>
    <dbReference type="NCBI Taxonomy" id="45954"/>
    <lineage>
        <taxon>Eukaryota</taxon>
        <taxon>Metazoa</taxon>
        <taxon>Spiralia</taxon>
        <taxon>Lophotrochozoa</taxon>
        <taxon>Mollusca</taxon>
        <taxon>Bivalvia</taxon>
        <taxon>Autobranchia</taxon>
        <taxon>Heteroconchia</taxon>
        <taxon>Euheterodonta</taxon>
        <taxon>Imparidentia</taxon>
        <taxon>Neoheterodontei</taxon>
        <taxon>Myida</taxon>
        <taxon>Dreissenoidea</taxon>
        <taxon>Dreissenidae</taxon>
        <taxon>Dreissena</taxon>
    </lineage>
</organism>
<accession>A0A9D4JNF7</accession>
<proteinExistence type="predicted"/>
<dbReference type="Proteomes" id="UP000828390">
    <property type="component" value="Unassembled WGS sequence"/>
</dbReference>
<feature type="compositionally biased region" description="Basic and acidic residues" evidence="1">
    <location>
        <begin position="45"/>
        <end position="64"/>
    </location>
</feature>
<feature type="region of interest" description="Disordered" evidence="1">
    <location>
        <begin position="1"/>
        <end position="64"/>
    </location>
</feature>